<name>A9KDN1_COXBN</name>
<evidence type="ECO:0000313" key="5">
    <source>
        <dbReference type="EMBL" id="ABS77448.1"/>
    </source>
</evidence>
<dbReference type="PANTHER" id="PTHR24171">
    <property type="entry name" value="ANKYRIN REPEAT DOMAIN-CONTAINING PROTEIN 39-RELATED"/>
    <property type="match status" value="1"/>
</dbReference>
<dbReference type="GO" id="GO:0004842">
    <property type="term" value="F:ubiquitin-protein transferase activity"/>
    <property type="evidence" value="ECO:0007669"/>
    <property type="project" value="TreeGrafter"/>
</dbReference>
<evidence type="ECO:0000256" key="1">
    <source>
        <dbReference type="ARBA" id="ARBA00022737"/>
    </source>
</evidence>
<evidence type="ECO:0000256" key="4">
    <source>
        <dbReference type="SAM" id="MobiDB-lite"/>
    </source>
</evidence>
<dbReference type="InterPro" id="IPR036770">
    <property type="entry name" value="Ankyrin_rpt-contain_sf"/>
</dbReference>
<evidence type="ECO:0000256" key="2">
    <source>
        <dbReference type="ARBA" id="ARBA00023043"/>
    </source>
</evidence>
<reference evidence="5 6" key="1">
    <citation type="journal article" date="2009" name="Infect. Immun.">
        <title>Comparative genomics reveal extensive transposon-mediated genomic plasticity and diversity among potential effector proteins within the genus Coxiella.</title>
        <authorList>
            <person name="Beare P.A."/>
            <person name="Unsworth N."/>
            <person name="Andoh M."/>
            <person name="Voth D.E."/>
            <person name="Omsland A."/>
            <person name="Gilk S.D."/>
            <person name="Williams K.P."/>
            <person name="Sobral B.W."/>
            <person name="Kupko J.J.III."/>
            <person name="Porcella S.F."/>
            <person name="Samuel J.E."/>
            <person name="Heinzen R.A."/>
        </authorList>
    </citation>
    <scope>NUCLEOTIDE SEQUENCE [LARGE SCALE GENOMIC DNA]</scope>
    <source>
        <strain evidence="5 6">Dugway 5J108-111</strain>
    </source>
</reference>
<dbReference type="InterPro" id="IPR002110">
    <property type="entry name" value="Ankyrin_rpt"/>
</dbReference>
<organism evidence="5 6">
    <name type="scientific">Coxiella burnetii (strain Dugway 5J108-111)</name>
    <dbReference type="NCBI Taxonomy" id="434922"/>
    <lineage>
        <taxon>Bacteria</taxon>
        <taxon>Pseudomonadati</taxon>
        <taxon>Pseudomonadota</taxon>
        <taxon>Gammaproteobacteria</taxon>
        <taxon>Legionellales</taxon>
        <taxon>Coxiellaceae</taxon>
        <taxon>Coxiella</taxon>
    </lineage>
</organism>
<dbReference type="Pfam" id="PF12796">
    <property type="entry name" value="Ank_2"/>
    <property type="match status" value="4"/>
</dbReference>
<feature type="repeat" description="ANK" evidence="3">
    <location>
        <begin position="461"/>
        <end position="493"/>
    </location>
</feature>
<feature type="repeat" description="ANK" evidence="3">
    <location>
        <begin position="593"/>
        <end position="625"/>
    </location>
</feature>
<sequence length="891" mass="98996">MRPDPALTVMNKLNYDPDPDGECVGLSLAELEAQILDLYVPGELKIHRQRSKRIEDLALKVSENLPFNISLEDQSFFEKVKIYSRPYQYENFFSSNRAINQEEVEITSKLAQSALTESLGGLCEISSFSGVYDAEEMKIYLENFKEHIEKSGLPHFSFVLRSHSHQITVTYVSSKNEKQPSGNVWTISNHGQLFESKSVDEVRDKLFKIYKVPLDDKDTKAILSTGIYCCTEQSRFSDTNSLKKEDNILSKTRSAIHKWKLSENFKKIHDVTPEKAKYKNEIGVSWIYIASRNNFKETVKNLILKGADVNATIKPPTNFRFNVENENKIGLSPLIAAASKGHENIVTELVNKGADVNQITEEGDSALHYAAENGHVGTIKILISKGSEINKQNEGGQTPLHDATDRGYNLAIEALIAENANPNLKDKDGNSALHFAVESGSESSVILIINANADVNSGNQEELTPLHYACAYGYTRIAKLLIEAGADVAKRNCNGNSALHFAASGSHNEIIDLLLEKEADVNEEDHKGNIPLHYATLRDSISTVDKLINNKAEINKKNHKGETALYLAVQQNSLEMIRYLINQGADVNAQTRKGNTALHLAAANGFQEATNLLITAGADLKIKNNEDMTPLQVAIETQSIASLKQLVLSESPITAEDVTRIFTPAIEVQDKCSFSEWDISDELDTVLSLARENNNQALIRQLSEADSQLKTIKLYFAASIGDSETIKKLVKQNPEILNRRDPNGCTALHYAAEEKEKGSIKTLLELNACALLKNIRGLKASDIALENKDVYAFLLLNEAEESQQQAVILSGQNDVFSFNRKDVNEVMSNSLFSKKDKPISEPVEVKKENLSQASTPNELFSSIKERVDSLLSDSKPQHSPFKPTKEDVKEN</sequence>
<feature type="repeat" description="ANK" evidence="3">
    <location>
        <begin position="560"/>
        <end position="592"/>
    </location>
</feature>
<dbReference type="PROSITE" id="PS50297">
    <property type="entry name" value="ANK_REP_REGION"/>
    <property type="match status" value="9"/>
</dbReference>
<feature type="repeat" description="ANK" evidence="3">
    <location>
        <begin position="329"/>
        <end position="361"/>
    </location>
</feature>
<dbReference type="PANTHER" id="PTHR24171:SF9">
    <property type="entry name" value="ANKYRIN REPEAT DOMAIN-CONTAINING PROTEIN 39"/>
    <property type="match status" value="1"/>
</dbReference>
<dbReference type="KEGG" id="cbd:CBUD_0382"/>
<dbReference type="SUPFAM" id="SSF48403">
    <property type="entry name" value="Ankyrin repeat"/>
    <property type="match status" value="2"/>
</dbReference>
<protein>
    <submittedName>
        <fullName evidence="5">Ankyrin repeat protein</fullName>
    </submittedName>
</protein>
<feature type="repeat" description="ANK" evidence="3">
    <location>
        <begin position="428"/>
        <end position="460"/>
    </location>
</feature>
<feature type="repeat" description="ANK" evidence="3">
    <location>
        <begin position="395"/>
        <end position="427"/>
    </location>
</feature>
<dbReference type="PROSITE" id="PS50088">
    <property type="entry name" value="ANK_REPEAT"/>
    <property type="match status" value="9"/>
</dbReference>
<dbReference type="HOGENOM" id="CLU_015406_0_0_6"/>
<feature type="repeat" description="ANK" evidence="3">
    <location>
        <begin position="527"/>
        <end position="559"/>
    </location>
</feature>
<dbReference type="GO" id="GO:0085020">
    <property type="term" value="P:protein K6-linked ubiquitination"/>
    <property type="evidence" value="ECO:0007669"/>
    <property type="project" value="TreeGrafter"/>
</dbReference>
<dbReference type="EMBL" id="CP000733">
    <property type="protein sequence ID" value="ABS77448.1"/>
    <property type="molecule type" value="Genomic_DNA"/>
</dbReference>
<dbReference type="SMART" id="SM00248">
    <property type="entry name" value="ANK"/>
    <property type="match status" value="13"/>
</dbReference>
<evidence type="ECO:0000313" key="6">
    <source>
        <dbReference type="Proteomes" id="UP000008555"/>
    </source>
</evidence>
<dbReference type="Proteomes" id="UP000008555">
    <property type="component" value="Chromosome"/>
</dbReference>
<accession>A9KDN1</accession>
<feature type="repeat" description="ANK" evidence="3">
    <location>
        <begin position="362"/>
        <end position="394"/>
    </location>
</feature>
<keyword evidence="2 3" id="KW-0040">ANK repeat</keyword>
<dbReference type="PRINTS" id="PR01415">
    <property type="entry name" value="ANKYRIN"/>
</dbReference>
<dbReference type="Gene3D" id="1.25.40.20">
    <property type="entry name" value="Ankyrin repeat-containing domain"/>
    <property type="match status" value="6"/>
</dbReference>
<gene>
    <name evidence="5" type="ordered locus">CBUD_0382</name>
</gene>
<keyword evidence="1" id="KW-0677">Repeat</keyword>
<dbReference type="Pfam" id="PF00023">
    <property type="entry name" value="Ank"/>
    <property type="match status" value="1"/>
</dbReference>
<proteinExistence type="predicted"/>
<feature type="repeat" description="ANK" evidence="3">
    <location>
        <begin position="494"/>
        <end position="526"/>
    </location>
</feature>
<feature type="region of interest" description="Disordered" evidence="4">
    <location>
        <begin position="869"/>
        <end position="891"/>
    </location>
</feature>
<evidence type="ECO:0000256" key="3">
    <source>
        <dbReference type="PROSITE-ProRule" id="PRU00023"/>
    </source>
</evidence>
<dbReference type="AlphaFoldDB" id="A9KDN1"/>